<dbReference type="InterPro" id="IPR029033">
    <property type="entry name" value="His_PPase_superfam"/>
</dbReference>
<feature type="site" description="Transition state stabilizer" evidence="4">
    <location>
        <position position="189"/>
    </location>
</feature>
<evidence type="ECO:0000256" key="4">
    <source>
        <dbReference type="HAMAP-Rule" id="MF_01039"/>
    </source>
</evidence>
<accession>A0ABY6P0N8</accession>
<comment type="similarity">
    <text evidence="1 4">Belongs to the phosphoglycerate mutase family. BPG-dependent PGAM subfamily.</text>
</comment>
<dbReference type="PROSITE" id="PS00175">
    <property type="entry name" value="PG_MUTASE"/>
    <property type="match status" value="1"/>
</dbReference>
<comment type="pathway">
    <text evidence="4 5">Carbohydrate degradation; glycolysis; pyruvate from D-glyceraldehyde 3-phosphate: step 3/5.</text>
</comment>
<dbReference type="EC" id="5.4.2.11" evidence="4 5"/>
<protein>
    <recommendedName>
        <fullName evidence="4 5">2,3-bisphosphoglycerate-dependent phosphoglycerate mutase</fullName>
        <shortName evidence="4">BPG-dependent PGAM</shortName>
        <shortName evidence="4">PGAM</shortName>
        <shortName evidence="4">Phosphoglyceromutase</shortName>
        <shortName evidence="4">dPGM</shortName>
        <ecNumber evidence="4 5">5.4.2.11</ecNumber>
    </recommendedName>
</protein>
<dbReference type="NCBIfam" id="NF010718">
    <property type="entry name" value="PRK14120.1"/>
    <property type="match status" value="1"/>
</dbReference>
<feature type="binding site" evidence="4">
    <location>
        <begin position="190"/>
        <end position="191"/>
    </location>
    <ligand>
        <name>substrate</name>
    </ligand>
</feature>
<feature type="binding site" evidence="4">
    <location>
        <position position="103"/>
    </location>
    <ligand>
        <name>substrate</name>
    </ligand>
</feature>
<dbReference type="InterPro" id="IPR001345">
    <property type="entry name" value="PG/BPGM_mutase_AS"/>
</dbReference>
<dbReference type="Gene3D" id="3.40.50.1240">
    <property type="entry name" value="Phosphoglycerate mutase-like"/>
    <property type="match status" value="1"/>
</dbReference>
<comment type="function">
    <text evidence="4 5">Catalyzes the interconversion of 2-phosphoglycerate and 3-phosphoglycerate.</text>
</comment>
<evidence type="ECO:0000313" key="7">
    <source>
        <dbReference type="Proteomes" id="UP001164965"/>
    </source>
</evidence>
<evidence type="ECO:0000256" key="1">
    <source>
        <dbReference type="ARBA" id="ARBA00006717"/>
    </source>
</evidence>
<sequence length="254" mass="27910">MWTMSTGTLVLLRHGESEWNALNLFTGWVDVALTEKGVGEAIRGGELLREHDLLPDVLHTSLLRRAISTAHLALDAADRLWIPVRRDWRLNERHYGALQGKDKKQTLAEFGEEQFMLWRRSYDTPPPAIERGSEFSQDADPRYAHLEDGPDGGPLTECLADVVARLLPYWESAVVPDLRAGRTVLVTAHGNSLRALVKHLDGVSDEAIAGLNIPTGIPLRYDLDDDLRPVTAGGTYLDPSAAAAAADAVAHQGR</sequence>
<name>A0ABY6P0N8_9NOCA</name>
<keyword evidence="7" id="KW-1185">Reference proteome</keyword>
<evidence type="ECO:0000256" key="3">
    <source>
        <dbReference type="ARBA" id="ARBA00023235"/>
    </source>
</evidence>
<dbReference type="EMBL" id="CP110615">
    <property type="protein sequence ID" value="UZJ25225.1"/>
    <property type="molecule type" value="Genomic_DNA"/>
</dbReference>
<dbReference type="PIRSF" id="PIRSF000709">
    <property type="entry name" value="6PFK_2-Ptase"/>
    <property type="match status" value="1"/>
</dbReference>
<feature type="active site" description="Proton donor/acceptor" evidence="4">
    <location>
        <position position="92"/>
    </location>
</feature>
<reference evidence="6" key="1">
    <citation type="submission" date="2022-10" db="EMBL/GenBank/DDBJ databases">
        <title>Rhodococcus sp.75.</title>
        <authorList>
            <person name="Sun M."/>
        </authorList>
    </citation>
    <scope>NUCLEOTIDE SEQUENCE</scope>
    <source>
        <strain evidence="6">75</strain>
    </source>
</reference>
<organism evidence="6 7">
    <name type="scientific">Rhodococcus antarcticus</name>
    <dbReference type="NCBI Taxonomy" id="2987751"/>
    <lineage>
        <taxon>Bacteria</taxon>
        <taxon>Bacillati</taxon>
        <taxon>Actinomycetota</taxon>
        <taxon>Actinomycetes</taxon>
        <taxon>Mycobacteriales</taxon>
        <taxon>Nocardiaceae</taxon>
        <taxon>Rhodococcus</taxon>
    </lineage>
</organism>
<dbReference type="Proteomes" id="UP001164965">
    <property type="component" value="Chromosome"/>
</dbReference>
<keyword evidence="4" id="KW-0312">Gluconeogenesis</keyword>
<evidence type="ECO:0000256" key="5">
    <source>
        <dbReference type="RuleBase" id="RU004512"/>
    </source>
</evidence>
<dbReference type="InterPro" id="IPR005952">
    <property type="entry name" value="Phosphogly_mut1"/>
</dbReference>
<feature type="binding site" evidence="4">
    <location>
        <begin position="26"/>
        <end position="27"/>
    </location>
    <ligand>
        <name>substrate</name>
    </ligand>
</feature>
<feature type="binding site" evidence="4">
    <location>
        <position position="65"/>
    </location>
    <ligand>
        <name>substrate</name>
    </ligand>
</feature>
<dbReference type="InterPro" id="IPR013078">
    <property type="entry name" value="His_Pase_superF_clade-1"/>
</dbReference>
<evidence type="ECO:0000256" key="2">
    <source>
        <dbReference type="ARBA" id="ARBA00023152"/>
    </source>
</evidence>
<feature type="active site" description="Tele-phosphohistidine intermediate" evidence="4">
    <location>
        <position position="14"/>
    </location>
</feature>
<feature type="binding site" evidence="4">
    <location>
        <begin position="92"/>
        <end position="95"/>
    </location>
    <ligand>
        <name>substrate</name>
    </ligand>
</feature>
<evidence type="ECO:0000313" key="6">
    <source>
        <dbReference type="EMBL" id="UZJ25225.1"/>
    </source>
</evidence>
<dbReference type="NCBIfam" id="NF010713">
    <property type="entry name" value="PRK14115.1"/>
    <property type="match status" value="1"/>
</dbReference>
<dbReference type="HAMAP" id="MF_01039">
    <property type="entry name" value="PGAM_GpmA"/>
    <property type="match status" value="1"/>
</dbReference>
<dbReference type="SMART" id="SM00855">
    <property type="entry name" value="PGAM"/>
    <property type="match status" value="1"/>
</dbReference>
<dbReference type="SUPFAM" id="SSF53254">
    <property type="entry name" value="Phosphoglycerate mutase-like"/>
    <property type="match status" value="1"/>
</dbReference>
<dbReference type="GO" id="GO:0004619">
    <property type="term" value="F:phosphoglycerate mutase activity"/>
    <property type="evidence" value="ECO:0007669"/>
    <property type="project" value="UniProtKB-EC"/>
</dbReference>
<dbReference type="CDD" id="cd07067">
    <property type="entry name" value="HP_PGM_like"/>
    <property type="match status" value="1"/>
</dbReference>
<comment type="catalytic activity">
    <reaction evidence="4 5">
        <text>(2R)-2-phosphoglycerate = (2R)-3-phosphoglycerate</text>
        <dbReference type="Rhea" id="RHEA:15901"/>
        <dbReference type="ChEBI" id="CHEBI:58272"/>
        <dbReference type="ChEBI" id="CHEBI:58289"/>
        <dbReference type="EC" id="5.4.2.11"/>
    </reaction>
</comment>
<keyword evidence="2 4" id="KW-0324">Glycolysis</keyword>
<feature type="binding site" evidence="4">
    <location>
        <begin position="119"/>
        <end position="120"/>
    </location>
    <ligand>
        <name>substrate</name>
    </ligand>
</feature>
<feature type="binding site" evidence="4">
    <location>
        <begin position="13"/>
        <end position="20"/>
    </location>
    <ligand>
        <name>substrate</name>
    </ligand>
</feature>
<dbReference type="NCBIfam" id="TIGR01258">
    <property type="entry name" value="pgm_1"/>
    <property type="match status" value="1"/>
</dbReference>
<keyword evidence="3 4" id="KW-0413">Isomerase</keyword>
<dbReference type="PANTHER" id="PTHR11931">
    <property type="entry name" value="PHOSPHOGLYCERATE MUTASE"/>
    <property type="match status" value="1"/>
</dbReference>
<gene>
    <name evidence="4" type="primary">gpmA</name>
    <name evidence="6" type="ORF">RHODO2019_01625</name>
</gene>
<dbReference type="Pfam" id="PF00300">
    <property type="entry name" value="His_Phos_1"/>
    <property type="match status" value="2"/>
</dbReference>
<proteinExistence type="inferred from homology"/>